<dbReference type="PANTHER" id="PTHR30250:SF11">
    <property type="entry name" value="O-ANTIGEN TRANSPORTER-RELATED"/>
    <property type="match status" value="1"/>
</dbReference>
<evidence type="ECO:0000256" key="7">
    <source>
        <dbReference type="SAM" id="Phobius"/>
    </source>
</evidence>
<feature type="transmembrane region" description="Helical" evidence="7">
    <location>
        <begin position="317"/>
        <end position="339"/>
    </location>
</feature>
<evidence type="ECO:0000256" key="1">
    <source>
        <dbReference type="ARBA" id="ARBA00004651"/>
    </source>
</evidence>
<feature type="transmembrane region" description="Helical" evidence="7">
    <location>
        <begin position="234"/>
        <end position="255"/>
    </location>
</feature>
<evidence type="ECO:0000256" key="4">
    <source>
        <dbReference type="ARBA" id="ARBA00022989"/>
    </source>
</evidence>
<dbReference type="InterPro" id="IPR002797">
    <property type="entry name" value="Polysacc_synth"/>
</dbReference>
<feature type="transmembrane region" description="Helical" evidence="7">
    <location>
        <begin position="346"/>
        <end position="367"/>
    </location>
</feature>
<organism evidence="8">
    <name type="scientific">Escherichia coli</name>
    <dbReference type="NCBI Taxonomy" id="562"/>
    <lineage>
        <taxon>Bacteria</taxon>
        <taxon>Pseudomonadati</taxon>
        <taxon>Pseudomonadota</taxon>
        <taxon>Gammaproteobacteria</taxon>
        <taxon>Enterobacterales</taxon>
        <taxon>Enterobacteriaceae</taxon>
        <taxon>Escherichia</taxon>
    </lineage>
</organism>
<evidence type="ECO:0000256" key="3">
    <source>
        <dbReference type="ARBA" id="ARBA00022692"/>
    </source>
</evidence>
<feature type="transmembrane region" description="Helical" evidence="7">
    <location>
        <begin position="135"/>
        <end position="156"/>
    </location>
</feature>
<feature type="transmembrane region" description="Helical" evidence="7">
    <location>
        <begin position="276"/>
        <end position="297"/>
    </location>
</feature>
<evidence type="ECO:0000256" key="6">
    <source>
        <dbReference type="ARBA" id="ARBA00049738"/>
    </source>
</evidence>
<feature type="transmembrane region" description="Helical" evidence="7">
    <location>
        <begin position="85"/>
        <end position="103"/>
    </location>
</feature>
<keyword evidence="4 7" id="KW-1133">Transmembrane helix</keyword>
<accession>D6BV45</accession>
<dbReference type="Pfam" id="PF01943">
    <property type="entry name" value="Polysacc_synt"/>
    <property type="match status" value="1"/>
</dbReference>
<feature type="transmembrane region" description="Helical" evidence="7">
    <location>
        <begin position="109"/>
        <end position="128"/>
    </location>
</feature>
<sequence length="401" mass="45159">MYLKILIDNISLVIQYFFGGIAVFYVTPLIVKSVGIHTYGNLAIMFAIVTYISVVIQYSFNLIGPKLIAEGNCKKTFNTIISAKIVLFLLSLIFFLLYFYFFQNKHDDVFLLFLVFPLSWVFNSAWYLQSKGYFVISSVCSIIGSLITFVIAYFFINTTTGLFVPILCLVLSSFINGLLTFFFAVKNNGHIEIVNPLPMLKEGMPLFVSQIISSLYTMSGVFIITYFYGVASAGTYAIVERFMNLLISLGVLTHVAAYPKLARLFNKDRLEYRKTLLFVIALYTLFSCCVAIVVFNFHQNIVTYMFGSESVNAKELIYSACIFIFVSIYGPVVTGYFTLKVKGRMIITINIIIALLSLLLGVGMLKIVGSSGWLIGLSLAQLLYIAIFFKIFIWGRKECAV</sequence>
<evidence type="ECO:0000256" key="2">
    <source>
        <dbReference type="ARBA" id="ARBA00022475"/>
    </source>
</evidence>
<protein>
    <recommendedName>
        <fullName evidence="6">Putative O-antigen transporter</fullName>
    </recommendedName>
</protein>
<dbReference type="GO" id="GO:0005886">
    <property type="term" value="C:plasma membrane"/>
    <property type="evidence" value="ECO:0007669"/>
    <property type="project" value="UniProtKB-SubCell"/>
</dbReference>
<evidence type="ECO:0000256" key="5">
    <source>
        <dbReference type="ARBA" id="ARBA00023136"/>
    </source>
</evidence>
<dbReference type="AlphaFoldDB" id="D6BV45"/>
<comment type="subcellular location">
    <subcellularLocation>
        <location evidence="1">Cell membrane</location>
        <topology evidence="1">Multi-pass membrane protein</topology>
    </subcellularLocation>
</comment>
<keyword evidence="5 7" id="KW-0472">Membrane</keyword>
<reference evidence="8" key="1">
    <citation type="journal article" date="2010" name="Vet. Microbiol.">
        <title>Development of a serogroup-specific DNA microarray for identification of Escherichia coli strains associated with bovine septicemia and diarrhea.</title>
        <authorList>
            <person name="Liu B."/>
            <person name="Wu F."/>
            <person name="Li D."/>
            <person name="Beutin L."/>
            <person name="Chen M."/>
            <person name="Cao B."/>
            <person name="Wang L."/>
        </authorList>
    </citation>
    <scope>NUCLEOTIDE SEQUENCE</scope>
</reference>
<dbReference type="PANTHER" id="PTHR30250">
    <property type="entry name" value="PST FAMILY PREDICTED COLANIC ACID TRANSPORTER"/>
    <property type="match status" value="1"/>
</dbReference>
<keyword evidence="3 7" id="KW-0812">Transmembrane</keyword>
<proteinExistence type="predicted"/>
<dbReference type="InterPro" id="IPR050833">
    <property type="entry name" value="Poly_Biosynth_Transport"/>
</dbReference>
<feature type="transmembrane region" description="Helical" evidence="7">
    <location>
        <begin position="373"/>
        <end position="393"/>
    </location>
</feature>
<feature type="transmembrane region" description="Helical" evidence="7">
    <location>
        <begin position="12"/>
        <end position="31"/>
    </location>
</feature>
<dbReference type="RefSeq" id="WP_089563844.1">
    <property type="nucleotide sequence ID" value="NZ_AP027404.1"/>
</dbReference>
<dbReference type="EMBL" id="FJ940774">
    <property type="protein sequence ID" value="ACV67285.1"/>
    <property type="molecule type" value="Genomic_DNA"/>
</dbReference>
<gene>
    <name evidence="8" type="primary">wzx</name>
</gene>
<feature type="transmembrane region" description="Helical" evidence="7">
    <location>
        <begin position="43"/>
        <end position="64"/>
    </location>
</feature>
<feature type="transmembrane region" description="Helical" evidence="7">
    <location>
        <begin position="162"/>
        <end position="185"/>
    </location>
</feature>
<keyword evidence="2" id="KW-1003">Cell membrane</keyword>
<name>D6BV45_ECOLX</name>
<feature type="transmembrane region" description="Helical" evidence="7">
    <location>
        <begin position="206"/>
        <end position="228"/>
    </location>
</feature>
<evidence type="ECO:0000313" key="8">
    <source>
        <dbReference type="EMBL" id="ACV67285.1"/>
    </source>
</evidence>